<dbReference type="PANTHER" id="PTHR43245">
    <property type="entry name" value="BIFUNCTIONAL POLYMYXIN RESISTANCE PROTEIN ARNA"/>
    <property type="match status" value="1"/>
</dbReference>
<comment type="similarity">
    <text evidence="1">Belongs to the 3-beta-HSD family.</text>
</comment>
<accession>A0A6A7B177</accession>
<keyword evidence="3" id="KW-0812">Transmembrane</keyword>
<dbReference type="EMBL" id="MU006313">
    <property type="protein sequence ID" value="KAF2849142.1"/>
    <property type="molecule type" value="Genomic_DNA"/>
</dbReference>
<dbReference type="Proteomes" id="UP000799423">
    <property type="component" value="Unassembled WGS sequence"/>
</dbReference>
<organism evidence="5 6">
    <name type="scientific">Plenodomus tracheiphilus IPT5</name>
    <dbReference type="NCBI Taxonomy" id="1408161"/>
    <lineage>
        <taxon>Eukaryota</taxon>
        <taxon>Fungi</taxon>
        <taxon>Dikarya</taxon>
        <taxon>Ascomycota</taxon>
        <taxon>Pezizomycotina</taxon>
        <taxon>Dothideomycetes</taxon>
        <taxon>Pleosporomycetidae</taxon>
        <taxon>Pleosporales</taxon>
        <taxon>Pleosporineae</taxon>
        <taxon>Leptosphaeriaceae</taxon>
        <taxon>Plenodomus</taxon>
    </lineage>
</organism>
<dbReference type="Pfam" id="PF01073">
    <property type="entry name" value="3Beta_HSD"/>
    <property type="match status" value="1"/>
</dbReference>
<dbReference type="GO" id="GO:0016616">
    <property type="term" value="F:oxidoreductase activity, acting on the CH-OH group of donors, NAD or NADP as acceptor"/>
    <property type="evidence" value="ECO:0007669"/>
    <property type="project" value="InterPro"/>
</dbReference>
<evidence type="ECO:0000256" key="3">
    <source>
        <dbReference type="SAM" id="Phobius"/>
    </source>
</evidence>
<keyword evidence="3" id="KW-1133">Transmembrane helix</keyword>
<evidence type="ECO:0000256" key="1">
    <source>
        <dbReference type="ARBA" id="ARBA00009219"/>
    </source>
</evidence>
<name>A0A6A7B177_9PLEO</name>
<gene>
    <name evidence="5" type="ORF">T440DRAFT_508925</name>
</gene>
<dbReference type="InterPro" id="IPR002225">
    <property type="entry name" value="3Beta_OHSteriod_DH/Estase"/>
</dbReference>
<evidence type="ECO:0000259" key="4">
    <source>
        <dbReference type="Pfam" id="PF01073"/>
    </source>
</evidence>
<dbReference type="SUPFAM" id="SSF51735">
    <property type="entry name" value="NAD(P)-binding Rossmann-fold domains"/>
    <property type="match status" value="1"/>
</dbReference>
<evidence type="ECO:0000313" key="6">
    <source>
        <dbReference type="Proteomes" id="UP000799423"/>
    </source>
</evidence>
<evidence type="ECO:0000313" key="5">
    <source>
        <dbReference type="EMBL" id="KAF2849142.1"/>
    </source>
</evidence>
<dbReference type="PANTHER" id="PTHR43245:SF51">
    <property type="entry name" value="SHORT CHAIN DEHYDROGENASE_REDUCTASE FAMILY 42E, MEMBER 2"/>
    <property type="match status" value="1"/>
</dbReference>
<feature type="transmembrane region" description="Helical" evidence="3">
    <location>
        <begin position="296"/>
        <end position="317"/>
    </location>
</feature>
<dbReference type="AlphaFoldDB" id="A0A6A7B177"/>
<dbReference type="InterPro" id="IPR050177">
    <property type="entry name" value="Lipid_A_modif_metabolic_enz"/>
</dbReference>
<evidence type="ECO:0000256" key="2">
    <source>
        <dbReference type="ARBA" id="ARBA00023002"/>
    </source>
</evidence>
<dbReference type="GO" id="GO:0006694">
    <property type="term" value="P:steroid biosynthetic process"/>
    <property type="evidence" value="ECO:0007669"/>
    <property type="project" value="InterPro"/>
</dbReference>
<dbReference type="OrthoDB" id="10058185at2759"/>
<keyword evidence="2" id="KW-0560">Oxidoreductase</keyword>
<keyword evidence="6" id="KW-1185">Reference proteome</keyword>
<reference evidence="5" key="1">
    <citation type="submission" date="2020-01" db="EMBL/GenBank/DDBJ databases">
        <authorList>
            <consortium name="DOE Joint Genome Institute"/>
            <person name="Haridas S."/>
            <person name="Albert R."/>
            <person name="Binder M."/>
            <person name="Bloem J."/>
            <person name="Labutti K."/>
            <person name="Salamov A."/>
            <person name="Andreopoulos B."/>
            <person name="Baker S.E."/>
            <person name="Barry K."/>
            <person name="Bills G."/>
            <person name="Bluhm B.H."/>
            <person name="Cannon C."/>
            <person name="Castanera R."/>
            <person name="Culley D.E."/>
            <person name="Daum C."/>
            <person name="Ezra D."/>
            <person name="Gonzalez J.B."/>
            <person name="Henrissat B."/>
            <person name="Kuo A."/>
            <person name="Liang C."/>
            <person name="Lipzen A."/>
            <person name="Lutzoni F."/>
            <person name="Magnuson J."/>
            <person name="Mondo S."/>
            <person name="Nolan M."/>
            <person name="Ohm R."/>
            <person name="Pangilinan J."/>
            <person name="Park H.-J."/>
            <person name="Ramirez L."/>
            <person name="Alfaro M."/>
            <person name="Sun H."/>
            <person name="Tritt A."/>
            <person name="Yoshinaga Y."/>
            <person name="Zwiers L.-H."/>
            <person name="Turgeon B.G."/>
            <person name="Goodwin S.B."/>
            <person name="Spatafora J.W."/>
            <person name="Crous P.W."/>
            <person name="Grigoriev I.V."/>
        </authorList>
    </citation>
    <scope>NUCLEOTIDE SEQUENCE</scope>
    <source>
        <strain evidence="5">IPT5</strain>
    </source>
</reference>
<proteinExistence type="inferred from homology"/>
<feature type="domain" description="3-beta hydroxysteroid dehydrogenase/isomerase" evidence="4">
    <location>
        <begin position="11"/>
        <end position="281"/>
    </location>
</feature>
<dbReference type="Gene3D" id="3.40.50.720">
    <property type="entry name" value="NAD(P)-binding Rossmann-like Domain"/>
    <property type="match status" value="1"/>
</dbReference>
<sequence length="376" mass="42112">MSPEGSLGTILVTGGAGWLGSHIVEQLVNDSNFAQVVSSVEPQVTTNRKVPGAIYHDCDISNSKQLQALLDNVKPRIILHSIGPGFFSAPETHRRVTYDLSKQLIAIARKHSSVQALVYTGTVEAMNMSPKDNTQPMRGDQVTLHSLHSGPNAYSRTKAAIDILVREANTPKALDNASGNFENQLLTTVLRVTGLYGPRDRLTVLEILKLVNTPNTRFQIGPNKLFHDWIHVENCARAHLLAAKSLVSPRGDRADGRGFFVSDGKPKKFWDFTRKIWEEAGDANWAPDGPHSVIQIPFWLVLFAVGTLEWAFWLFTFGMIRPSTNTMTFEYMKTGGWFDISETRDVLGYEPEFDTDEGVRRTIQWFKENEGWDKIV</sequence>
<protein>
    <submittedName>
        <fullName evidence="5">C-3 sterol dehydrogenase/C-4 decarboxylase-like protein</fullName>
    </submittedName>
</protein>
<dbReference type="InterPro" id="IPR036291">
    <property type="entry name" value="NAD(P)-bd_dom_sf"/>
</dbReference>
<keyword evidence="3" id="KW-0472">Membrane</keyword>